<sequence length="70" mass="7544">MLYVGHRGLMVDVLISGDFVDLCGSALGRVCMALYGTQGPSEVMNRFVGSLVACSFEMRSRLAGDALSRR</sequence>
<reference evidence="1" key="1">
    <citation type="submission" date="2021-01" db="EMBL/GenBank/DDBJ databases">
        <authorList>
            <consortium name="Genoscope - CEA"/>
            <person name="William W."/>
        </authorList>
    </citation>
    <scope>NUCLEOTIDE SEQUENCE</scope>
</reference>
<accession>A0A816J1E7</accession>
<protein>
    <submittedName>
        <fullName evidence="1">(rape) hypothetical protein</fullName>
    </submittedName>
</protein>
<gene>
    <name evidence="1" type="ORF">DARMORV10_C09P30360.1</name>
</gene>
<evidence type="ECO:0000313" key="1">
    <source>
        <dbReference type="EMBL" id="CAF1737210.1"/>
    </source>
</evidence>
<dbReference type="Proteomes" id="UP001295469">
    <property type="component" value="Chromosome C09"/>
</dbReference>
<name>A0A816J1E7_BRANA</name>
<proteinExistence type="predicted"/>
<organism evidence="1">
    <name type="scientific">Brassica napus</name>
    <name type="common">Rape</name>
    <dbReference type="NCBI Taxonomy" id="3708"/>
    <lineage>
        <taxon>Eukaryota</taxon>
        <taxon>Viridiplantae</taxon>
        <taxon>Streptophyta</taxon>
        <taxon>Embryophyta</taxon>
        <taxon>Tracheophyta</taxon>
        <taxon>Spermatophyta</taxon>
        <taxon>Magnoliopsida</taxon>
        <taxon>eudicotyledons</taxon>
        <taxon>Gunneridae</taxon>
        <taxon>Pentapetalae</taxon>
        <taxon>rosids</taxon>
        <taxon>malvids</taxon>
        <taxon>Brassicales</taxon>
        <taxon>Brassicaceae</taxon>
        <taxon>Brassiceae</taxon>
        <taxon>Brassica</taxon>
    </lineage>
</organism>
<dbReference type="AlphaFoldDB" id="A0A816J1E7"/>
<dbReference type="EMBL" id="HG994373">
    <property type="protein sequence ID" value="CAF1737210.1"/>
    <property type="molecule type" value="Genomic_DNA"/>
</dbReference>